<dbReference type="EMBL" id="CM045866">
    <property type="protein sequence ID" value="KAI7960863.1"/>
    <property type="molecule type" value="Genomic_DNA"/>
</dbReference>
<name>A0ACC0EWS2_9BASI</name>
<sequence>MISAQTTGLVVEALESLIGKYEVPSARIKNQDKRAFSTQEIEAQVALVAQMRTSLLPALQQQLADLLISLDVTDMRKDPNPDPLDTLEILLKISYSLDQITAIVNYISPPPPTPYQVSCEFDRNYGILKRFRLGDLLQKFYAFVPDVICQLFRHYAQFVQGWQFSKSRSIYSRNESDLFQHRKKMIETTALSHDTINDIIKGSQESDFGYLQAEWQSQLDQLDSILETLARRTNWATDSRKRELFMAAPSETSGDSQAEPALDEHADDQSEASSTENPPAITQHNTAIRAAESSFLLLDVVDWLRSNIPIIKIIRIFLKKLLNTPISKTPFTINGQMSSAEINNVRDEVRSLSSSIEIAVESLFEFYDFNSMEDQMIQFVRGLMQGLTGHFDEAIILLGFYLVPTAPRLDPTSSENFFKDLFMATRQQFRVAMSQHDRARYTFTENVRANR</sequence>
<keyword evidence="2" id="KW-1185">Reference proteome</keyword>
<evidence type="ECO:0000313" key="2">
    <source>
        <dbReference type="Proteomes" id="UP001060170"/>
    </source>
</evidence>
<organism evidence="1 2">
    <name type="scientific">Puccinia striiformis f. sp. tritici</name>
    <dbReference type="NCBI Taxonomy" id="168172"/>
    <lineage>
        <taxon>Eukaryota</taxon>
        <taxon>Fungi</taxon>
        <taxon>Dikarya</taxon>
        <taxon>Basidiomycota</taxon>
        <taxon>Pucciniomycotina</taxon>
        <taxon>Pucciniomycetes</taxon>
        <taxon>Pucciniales</taxon>
        <taxon>Pucciniaceae</taxon>
        <taxon>Puccinia</taxon>
    </lineage>
</organism>
<reference evidence="2" key="1">
    <citation type="journal article" date="2018" name="BMC Genomics">
        <title>Genomic insights into host adaptation between the wheat stripe rust pathogen (Puccinia striiformis f. sp. tritici) and the barley stripe rust pathogen (Puccinia striiformis f. sp. hordei).</title>
        <authorList>
            <person name="Xia C."/>
            <person name="Wang M."/>
            <person name="Yin C."/>
            <person name="Cornejo O.E."/>
            <person name="Hulbert S.H."/>
            <person name="Chen X."/>
        </authorList>
    </citation>
    <scope>NUCLEOTIDE SEQUENCE [LARGE SCALE GENOMIC DNA]</scope>
    <source>
        <strain evidence="2">93-210</strain>
    </source>
</reference>
<reference evidence="2" key="2">
    <citation type="journal article" date="2018" name="Mol. Plant Microbe Interact.">
        <title>Genome sequence resources for the wheat stripe rust pathogen (Puccinia striiformis f. sp. tritici) and the barley stripe rust pathogen (Puccinia striiformis f. sp. hordei).</title>
        <authorList>
            <person name="Xia C."/>
            <person name="Wang M."/>
            <person name="Yin C."/>
            <person name="Cornejo O.E."/>
            <person name="Hulbert S.H."/>
            <person name="Chen X."/>
        </authorList>
    </citation>
    <scope>NUCLEOTIDE SEQUENCE [LARGE SCALE GENOMIC DNA]</scope>
    <source>
        <strain evidence="2">93-210</strain>
    </source>
</reference>
<protein>
    <submittedName>
        <fullName evidence="1">Uncharacterized protein</fullName>
    </submittedName>
</protein>
<comment type="caution">
    <text evidence="1">The sequence shown here is derived from an EMBL/GenBank/DDBJ whole genome shotgun (WGS) entry which is preliminary data.</text>
</comment>
<accession>A0ACC0EWS2</accession>
<proteinExistence type="predicted"/>
<dbReference type="Proteomes" id="UP001060170">
    <property type="component" value="Chromosome 2"/>
</dbReference>
<gene>
    <name evidence="1" type="ORF">MJO28_001352</name>
</gene>
<evidence type="ECO:0000313" key="1">
    <source>
        <dbReference type="EMBL" id="KAI7960863.1"/>
    </source>
</evidence>
<reference evidence="1 2" key="3">
    <citation type="journal article" date="2022" name="Microbiol. Spectr.">
        <title>Folding features and dynamics of 3D genome architecture in plant fungal pathogens.</title>
        <authorList>
            <person name="Xia C."/>
        </authorList>
    </citation>
    <scope>NUCLEOTIDE SEQUENCE [LARGE SCALE GENOMIC DNA]</scope>
    <source>
        <strain evidence="1 2">93-210</strain>
    </source>
</reference>